<evidence type="ECO:0008006" key="3">
    <source>
        <dbReference type="Google" id="ProtNLM"/>
    </source>
</evidence>
<dbReference type="AlphaFoldDB" id="I4C2C0"/>
<dbReference type="SUPFAM" id="SSF46955">
    <property type="entry name" value="Putative DNA-binding domain"/>
    <property type="match status" value="1"/>
</dbReference>
<dbReference type="Proteomes" id="UP000006055">
    <property type="component" value="Chromosome"/>
</dbReference>
<dbReference type="KEGG" id="dti:Desti_0993"/>
<dbReference type="InterPro" id="IPR009061">
    <property type="entry name" value="DNA-bd_dom_put_sf"/>
</dbReference>
<evidence type="ECO:0000313" key="1">
    <source>
        <dbReference type="EMBL" id="AFM23711.1"/>
    </source>
</evidence>
<organism evidence="1 2">
    <name type="scientific">Desulfomonile tiedjei (strain ATCC 49306 / DSM 6799 / DCB-1)</name>
    <dbReference type="NCBI Taxonomy" id="706587"/>
    <lineage>
        <taxon>Bacteria</taxon>
        <taxon>Pseudomonadati</taxon>
        <taxon>Thermodesulfobacteriota</taxon>
        <taxon>Desulfomonilia</taxon>
        <taxon>Desulfomonilales</taxon>
        <taxon>Desulfomonilaceae</taxon>
        <taxon>Desulfomonile</taxon>
    </lineage>
</organism>
<reference evidence="2" key="1">
    <citation type="submission" date="2012-06" db="EMBL/GenBank/DDBJ databases">
        <title>Complete sequence of chromosome of Desulfomonile tiedjei DSM 6799.</title>
        <authorList>
            <person name="Lucas S."/>
            <person name="Copeland A."/>
            <person name="Lapidus A."/>
            <person name="Glavina del Rio T."/>
            <person name="Dalin E."/>
            <person name="Tice H."/>
            <person name="Bruce D."/>
            <person name="Goodwin L."/>
            <person name="Pitluck S."/>
            <person name="Peters L."/>
            <person name="Ovchinnikova G."/>
            <person name="Zeytun A."/>
            <person name="Lu M."/>
            <person name="Kyrpides N."/>
            <person name="Mavromatis K."/>
            <person name="Ivanova N."/>
            <person name="Brettin T."/>
            <person name="Detter J.C."/>
            <person name="Han C."/>
            <person name="Larimer F."/>
            <person name="Land M."/>
            <person name="Hauser L."/>
            <person name="Markowitz V."/>
            <person name="Cheng J.-F."/>
            <person name="Hugenholtz P."/>
            <person name="Woyke T."/>
            <person name="Wu D."/>
            <person name="Spring S."/>
            <person name="Schroeder M."/>
            <person name="Brambilla E."/>
            <person name="Klenk H.-P."/>
            <person name="Eisen J.A."/>
        </authorList>
    </citation>
    <scope>NUCLEOTIDE SEQUENCE [LARGE SCALE GENOMIC DNA]</scope>
    <source>
        <strain evidence="2">ATCC 49306 / DSM 6799 / DCB-1</strain>
    </source>
</reference>
<sequence length="74" mass="8643">MELERYSRVKLAERWGVSPRTIDRMRIDGRLPWLDLSGGKGARPIVRFKLSDILAYEEKFRQAPCDLTPDRGPR</sequence>
<name>I4C2C0_DESTA</name>
<dbReference type="STRING" id="706587.Desti_0993"/>
<keyword evidence="2" id="KW-1185">Reference proteome</keyword>
<accession>I4C2C0</accession>
<dbReference type="HOGENOM" id="CLU_2681764_0_0_7"/>
<dbReference type="EMBL" id="CP003360">
    <property type="protein sequence ID" value="AFM23711.1"/>
    <property type="molecule type" value="Genomic_DNA"/>
</dbReference>
<proteinExistence type="predicted"/>
<gene>
    <name evidence="1" type="ordered locus">Desti_0993</name>
</gene>
<evidence type="ECO:0000313" key="2">
    <source>
        <dbReference type="Proteomes" id="UP000006055"/>
    </source>
</evidence>
<protein>
    <recommendedName>
        <fullName evidence="3">Helix-turn-helix domain-containing protein</fullName>
    </recommendedName>
</protein>